<protein>
    <submittedName>
        <fullName evidence="2">1742_t:CDS:1</fullName>
    </submittedName>
</protein>
<proteinExistence type="predicted"/>
<reference evidence="2 3" key="1">
    <citation type="submission" date="2021-06" db="EMBL/GenBank/DDBJ databases">
        <authorList>
            <person name="Kallberg Y."/>
            <person name="Tangrot J."/>
            <person name="Rosling A."/>
        </authorList>
    </citation>
    <scope>NUCLEOTIDE SEQUENCE [LARGE SCALE GENOMIC DNA]</scope>
    <source>
        <strain evidence="2 3">120-4 pot B 10/14</strain>
    </source>
</reference>
<feature type="non-terminal residue" evidence="2">
    <location>
        <position position="72"/>
    </location>
</feature>
<feature type="compositionally biased region" description="Polar residues" evidence="1">
    <location>
        <begin position="50"/>
        <end position="61"/>
    </location>
</feature>
<organism evidence="2 3">
    <name type="scientific">Gigaspora margarita</name>
    <dbReference type="NCBI Taxonomy" id="4874"/>
    <lineage>
        <taxon>Eukaryota</taxon>
        <taxon>Fungi</taxon>
        <taxon>Fungi incertae sedis</taxon>
        <taxon>Mucoromycota</taxon>
        <taxon>Glomeromycotina</taxon>
        <taxon>Glomeromycetes</taxon>
        <taxon>Diversisporales</taxon>
        <taxon>Gigasporaceae</taxon>
        <taxon>Gigaspora</taxon>
    </lineage>
</organism>
<dbReference type="Proteomes" id="UP000789901">
    <property type="component" value="Unassembled WGS sequence"/>
</dbReference>
<evidence type="ECO:0000256" key="1">
    <source>
        <dbReference type="SAM" id="MobiDB-lite"/>
    </source>
</evidence>
<keyword evidence="3" id="KW-1185">Reference proteome</keyword>
<sequence>MTTTDKSEREVETKKKKNNYIERSVDGTMIQSLEEYDPTTDQQNEELKINSVNPQRPTFISSGPEKKAEHYK</sequence>
<gene>
    <name evidence="2" type="ORF">GMARGA_LOCUS40089</name>
</gene>
<comment type="caution">
    <text evidence="2">The sequence shown here is derived from an EMBL/GenBank/DDBJ whole genome shotgun (WGS) entry which is preliminary data.</text>
</comment>
<dbReference type="EMBL" id="CAJVQB010099885">
    <property type="protein sequence ID" value="CAG8850186.1"/>
    <property type="molecule type" value="Genomic_DNA"/>
</dbReference>
<feature type="region of interest" description="Disordered" evidence="1">
    <location>
        <begin position="36"/>
        <end position="72"/>
    </location>
</feature>
<name>A0ABN7X7U0_GIGMA</name>
<evidence type="ECO:0000313" key="3">
    <source>
        <dbReference type="Proteomes" id="UP000789901"/>
    </source>
</evidence>
<accession>A0ABN7X7U0</accession>
<evidence type="ECO:0000313" key="2">
    <source>
        <dbReference type="EMBL" id="CAG8850186.1"/>
    </source>
</evidence>